<reference evidence="2" key="1">
    <citation type="submission" date="2020-11" db="EMBL/GenBank/DDBJ databases">
        <title>Novosphingobium aureum sp. nov., a marine bacterium isolated from sediment of a salt flat.</title>
        <authorList>
            <person name="Yoo Y."/>
            <person name="Kim J.-J."/>
        </authorList>
    </citation>
    <scope>NUCLEOTIDE SEQUENCE</scope>
    <source>
        <strain evidence="2">YJ-S2-02</strain>
    </source>
</reference>
<accession>A0A931HBR6</accession>
<feature type="transmembrane region" description="Helical" evidence="1">
    <location>
        <begin position="84"/>
        <end position="105"/>
    </location>
</feature>
<dbReference type="InterPro" id="IPR013901">
    <property type="entry name" value="Anthrone_oxy"/>
</dbReference>
<gene>
    <name evidence="2" type="ORF">I5E68_06450</name>
</gene>
<evidence type="ECO:0000313" key="3">
    <source>
        <dbReference type="Proteomes" id="UP000617634"/>
    </source>
</evidence>
<sequence>MELVINALLGLLVVATAIMAGVYFCFSAFVVRSLDAIGLPAGMAAMQSINRLIVRSAFLPLFFASTALCAMVFVVGWLDRQHAGAWPLLMGSGLYVAGMFAVTVLRNVPLNNALDAASAQGDEARENWRRYMRAWLAWNHVRTVSCILSSTCLLVALVQRAQAA</sequence>
<protein>
    <submittedName>
        <fullName evidence="2">DUF1772 domain-containing protein</fullName>
    </submittedName>
</protein>
<dbReference type="Proteomes" id="UP000617634">
    <property type="component" value="Unassembled WGS sequence"/>
</dbReference>
<keyword evidence="1" id="KW-0472">Membrane</keyword>
<feature type="transmembrane region" description="Helical" evidence="1">
    <location>
        <begin position="52"/>
        <end position="78"/>
    </location>
</feature>
<comment type="caution">
    <text evidence="2">The sequence shown here is derived from an EMBL/GenBank/DDBJ whole genome shotgun (WGS) entry which is preliminary data.</text>
</comment>
<feature type="transmembrane region" description="Helical" evidence="1">
    <location>
        <begin position="135"/>
        <end position="158"/>
    </location>
</feature>
<keyword evidence="1" id="KW-1133">Transmembrane helix</keyword>
<evidence type="ECO:0000313" key="2">
    <source>
        <dbReference type="EMBL" id="MBH0112593.1"/>
    </source>
</evidence>
<dbReference type="AlphaFoldDB" id="A0A931HBR6"/>
<dbReference type="EMBL" id="JADZGI010000001">
    <property type="protein sequence ID" value="MBH0112593.1"/>
    <property type="molecule type" value="Genomic_DNA"/>
</dbReference>
<dbReference type="Pfam" id="PF08592">
    <property type="entry name" value="Anthrone_oxy"/>
    <property type="match status" value="1"/>
</dbReference>
<keyword evidence="1" id="KW-0812">Transmembrane</keyword>
<feature type="transmembrane region" description="Helical" evidence="1">
    <location>
        <begin position="6"/>
        <end position="31"/>
    </location>
</feature>
<proteinExistence type="predicted"/>
<keyword evidence="3" id="KW-1185">Reference proteome</keyword>
<organism evidence="2 3">
    <name type="scientific">Novosphingobium aureum</name>
    <dbReference type="NCBI Taxonomy" id="2792964"/>
    <lineage>
        <taxon>Bacteria</taxon>
        <taxon>Pseudomonadati</taxon>
        <taxon>Pseudomonadota</taxon>
        <taxon>Alphaproteobacteria</taxon>
        <taxon>Sphingomonadales</taxon>
        <taxon>Sphingomonadaceae</taxon>
        <taxon>Novosphingobium</taxon>
    </lineage>
</organism>
<name>A0A931HBR6_9SPHN</name>
<evidence type="ECO:0000256" key="1">
    <source>
        <dbReference type="SAM" id="Phobius"/>
    </source>
</evidence>